<evidence type="ECO:0000259" key="3">
    <source>
        <dbReference type="Pfam" id="PF05424"/>
    </source>
</evidence>
<name>A0A8S9VER2_PLAFO</name>
<dbReference type="Pfam" id="PF18562">
    <property type="entry name" value="CIDR1_gamma"/>
    <property type="match status" value="1"/>
</dbReference>
<feature type="region of interest" description="Disordered" evidence="1">
    <location>
        <begin position="812"/>
        <end position="909"/>
    </location>
</feature>
<dbReference type="InterPro" id="IPR054595">
    <property type="entry name" value="DBL_C"/>
</dbReference>
<dbReference type="GO" id="GO:0046789">
    <property type="term" value="F:host cell surface receptor binding"/>
    <property type="evidence" value="ECO:0007669"/>
    <property type="project" value="InterPro"/>
</dbReference>
<feature type="region of interest" description="Disordered" evidence="1">
    <location>
        <begin position="986"/>
        <end position="1015"/>
    </location>
</feature>
<dbReference type="Pfam" id="PF05424">
    <property type="entry name" value="Duffy_binding"/>
    <property type="match status" value="2"/>
</dbReference>
<feature type="region of interest" description="Disordered" evidence="1">
    <location>
        <begin position="2149"/>
        <end position="2168"/>
    </location>
</feature>
<dbReference type="FunFam" id="1.20.58.1930:FF:000001">
    <property type="entry name" value="Erythrocyte membrane protein 1, PfEMP1"/>
    <property type="match status" value="1"/>
</dbReference>
<dbReference type="FunFam" id="1.20.1310.20:FF:000012">
    <property type="entry name" value="Erythrocyte membrane protein 1, PfEMP1"/>
    <property type="match status" value="1"/>
</dbReference>
<evidence type="ECO:0000256" key="1">
    <source>
        <dbReference type="SAM" id="MobiDB-lite"/>
    </source>
</evidence>
<reference evidence="8 9" key="1">
    <citation type="submission" date="2018-05" db="EMBL/GenBank/DDBJ databases">
        <title>Genome assembly of Plasmodium falciparum NF54 DiCre.</title>
        <authorList>
            <person name="Baumgarten S."/>
            <person name="Treeck M."/>
            <person name="Scherf A."/>
        </authorList>
    </citation>
    <scope>NUCLEOTIDE SEQUENCE [LARGE SCALE GENOMIC DNA]</scope>
    <source>
        <strain evidence="8">NF54</strain>
    </source>
</reference>
<feature type="domain" description="Duffy-binding-like" evidence="7">
    <location>
        <begin position="1269"/>
        <end position="1419"/>
    </location>
</feature>
<evidence type="ECO:0000259" key="2">
    <source>
        <dbReference type="Pfam" id="PF03011"/>
    </source>
</evidence>
<dbReference type="Proteomes" id="UP000754359">
    <property type="component" value="Unassembled WGS sequence"/>
</dbReference>
<feature type="region of interest" description="Disordered" evidence="1">
    <location>
        <begin position="1931"/>
        <end position="1952"/>
    </location>
</feature>
<evidence type="ECO:0000259" key="5">
    <source>
        <dbReference type="Pfam" id="PF15447"/>
    </source>
</evidence>
<dbReference type="GO" id="GO:0016020">
    <property type="term" value="C:membrane"/>
    <property type="evidence" value="ECO:0007669"/>
    <property type="project" value="InterPro"/>
</dbReference>
<feature type="domain" description="Duffy-binding-like" evidence="2">
    <location>
        <begin position="655"/>
        <end position="818"/>
    </location>
</feature>
<evidence type="ECO:0000259" key="6">
    <source>
        <dbReference type="Pfam" id="PF18562"/>
    </source>
</evidence>
<dbReference type="SUPFAM" id="SSF53850">
    <property type="entry name" value="Periplasmic binding protein-like II"/>
    <property type="match status" value="1"/>
</dbReference>
<feature type="domain" description="Plasmodium falciparum erythrocyte membrane protein-1 N-terminal segment" evidence="5">
    <location>
        <begin position="14"/>
        <end position="51"/>
    </location>
</feature>
<dbReference type="InterPro" id="IPR004258">
    <property type="entry name" value="DBL"/>
</dbReference>
<dbReference type="InterPro" id="IPR044932">
    <property type="entry name" value="PfEMP1_ATS_sf"/>
</dbReference>
<dbReference type="FunFam" id="1.10.1900.40:FF:000001">
    <property type="entry name" value="Erythrocyte membrane protein 1"/>
    <property type="match status" value="1"/>
</dbReference>
<feature type="compositionally biased region" description="Polar residues" evidence="1">
    <location>
        <begin position="2155"/>
        <end position="2168"/>
    </location>
</feature>
<feature type="domain" description="Plasmodium falciparum erythrocyte membrane protein 1 acidic terminal segment" evidence="4">
    <location>
        <begin position="1808"/>
        <end position="2274"/>
    </location>
</feature>
<dbReference type="EMBL" id="QFXU01000023">
    <property type="protein sequence ID" value="KAF4326796.1"/>
    <property type="molecule type" value="Genomic_DNA"/>
</dbReference>
<dbReference type="FunFam" id="1.20.58.830:FF:000004">
    <property type="entry name" value="Erythrocyte membrane protein 1, PfEMP1"/>
    <property type="match status" value="1"/>
</dbReference>
<feature type="domain" description="Duffy-binding-like" evidence="7">
    <location>
        <begin position="331"/>
        <end position="486"/>
    </location>
</feature>
<dbReference type="FunFam" id="1.20.1310.20:FF:000001">
    <property type="entry name" value="Erythrocyte membrane protein 1, PfEMP1"/>
    <property type="match status" value="1"/>
</dbReference>
<feature type="compositionally biased region" description="Acidic residues" evidence="1">
    <location>
        <begin position="845"/>
        <end position="878"/>
    </location>
</feature>
<proteinExistence type="predicted"/>
<evidence type="ECO:0000313" key="9">
    <source>
        <dbReference type="Proteomes" id="UP000754359"/>
    </source>
</evidence>
<dbReference type="InterPro" id="IPR041480">
    <property type="entry name" value="CIDR1_gamma"/>
</dbReference>
<dbReference type="Gene3D" id="1.20.1310.20">
    <property type="entry name" value="Duffy-antigen binding domain"/>
    <property type="match status" value="2"/>
</dbReference>
<dbReference type="FunFam" id="1.20.58.830:FF:000003">
    <property type="entry name" value="Erythrocyte membrane protein 1, PfEMP1"/>
    <property type="match status" value="1"/>
</dbReference>
<dbReference type="Gene3D" id="1.20.58.1930">
    <property type="match status" value="1"/>
</dbReference>
<evidence type="ECO:0000259" key="7">
    <source>
        <dbReference type="Pfam" id="PF22672"/>
    </source>
</evidence>
<comment type="caution">
    <text evidence="8">The sequence shown here is derived from an EMBL/GenBank/DDBJ whole genome shotgun (WGS) entry which is preliminary data.</text>
</comment>
<feature type="domain" description="Duffy-antigen binding" evidence="3">
    <location>
        <begin position="125"/>
        <end position="327"/>
    </location>
</feature>
<dbReference type="Pfam" id="PF15445">
    <property type="entry name" value="ATS"/>
    <property type="match status" value="1"/>
</dbReference>
<feature type="region of interest" description="Disordered" evidence="1">
    <location>
        <begin position="1685"/>
        <end position="1707"/>
    </location>
</feature>
<dbReference type="FunFam" id="1.20.58.830:FF:000002">
    <property type="entry name" value="Erythrocyte membrane protein 1, PfEMP1"/>
    <property type="match status" value="1"/>
</dbReference>
<feature type="compositionally biased region" description="Basic and acidic residues" evidence="1">
    <location>
        <begin position="1729"/>
        <end position="1744"/>
    </location>
</feature>
<gene>
    <name evidence="8" type="ORF">CYL21_5097</name>
</gene>
<feature type="domain" description="Duffy-binding-like" evidence="2">
    <location>
        <begin position="1543"/>
        <end position="1690"/>
    </location>
</feature>
<evidence type="ECO:0000259" key="4">
    <source>
        <dbReference type="Pfam" id="PF15445"/>
    </source>
</evidence>
<organism evidence="8 9">
    <name type="scientific">Plasmodium falciparum (isolate NF54)</name>
    <dbReference type="NCBI Taxonomy" id="5843"/>
    <lineage>
        <taxon>Eukaryota</taxon>
        <taxon>Sar</taxon>
        <taxon>Alveolata</taxon>
        <taxon>Apicomplexa</taxon>
        <taxon>Aconoidasida</taxon>
        <taxon>Haemosporida</taxon>
        <taxon>Plasmodiidae</taxon>
        <taxon>Plasmodium</taxon>
        <taxon>Plasmodium (Laverania)</taxon>
    </lineage>
</organism>
<dbReference type="SUPFAM" id="SSF140924">
    <property type="entry name" value="Duffy binding domain-like"/>
    <property type="match status" value="4"/>
</dbReference>
<evidence type="ECO:0000313" key="8">
    <source>
        <dbReference type="EMBL" id="KAF4326796.1"/>
    </source>
</evidence>
<protein>
    <submittedName>
        <fullName evidence="8">Erythrocyte membrane protein 1</fullName>
    </submittedName>
</protein>
<feature type="region of interest" description="Disordered" evidence="1">
    <location>
        <begin position="1203"/>
        <end position="1226"/>
    </location>
</feature>
<dbReference type="FunFam" id="1.10.1900.40:FF:000002">
    <property type="entry name" value="Erythrocyte membrane protein 1, PfEMP1"/>
    <property type="match status" value="1"/>
</dbReference>
<dbReference type="Gene3D" id="1.20.58.830">
    <property type="match status" value="3"/>
</dbReference>
<feature type="compositionally biased region" description="Low complexity" evidence="1">
    <location>
        <begin position="997"/>
        <end position="1010"/>
    </location>
</feature>
<feature type="region of interest" description="Disordered" evidence="1">
    <location>
        <begin position="82"/>
        <end position="103"/>
    </location>
</feature>
<dbReference type="InterPro" id="IPR029211">
    <property type="entry name" value="PfEMP1_ATS"/>
</dbReference>
<feature type="compositionally biased region" description="Low complexity" evidence="1">
    <location>
        <begin position="1210"/>
        <end position="1226"/>
    </location>
</feature>
<feature type="domain" description="Cysteine-rich interdomain region 1 gamma" evidence="6">
    <location>
        <begin position="1465"/>
        <end position="1527"/>
    </location>
</feature>
<dbReference type="InterPro" id="IPR008602">
    <property type="entry name" value="Duffy-antigen-binding"/>
</dbReference>
<dbReference type="Gene3D" id="1.10.1900.40">
    <property type="entry name" value="Acidic terminal segments, variant surface antigen of PfEMP1"/>
    <property type="match status" value="2"/>
</dbReference>
<sequence length="2275" mass="260960">MAPTSDGGGTKDESAKHVLDEFGQKVYEEIVGKKADAKTYKDELRGKLSLAPIWNESAGTDDPCKLESEYTELISGSLASGGAARGHPCGNVSGNDGTGNDDLKRFSKERVSKYDEKKIRGSNDGACPPYRRLSLCNKNLENIKTNIIDNKHDLLVDVCMAAKYEGESIKAHYPKYDAEYSSGSGSDFPMCTMLARSFADIGDIVRGKDLYSGNKKKEKLEQNLQKIFKEIYDKLNGAKDHYQKDGDKFFQLREDWWTANRHTVWKALTCKAEGAYFRPTCSDGNSQSQATKQCRCNDKPNAGKPKAGNGDVNIVPTYFDYVPQYIRWFEEWAEDFCRKKKKKVQNLQKQCRGTDASKEPRYCSRNGFDCEKTISRIGKVRMGKGCTDCFFACHRYENWIDNQRKQFLKQKNIYENEILGNSSRRRGAGGATTTNYEEYEKKFYLKLQSNGYGDVNDFLGLLSKEKACEQITTQEEGRINFAEKHDDNNNDKEKGTFYRSKYCQPCPDCGVKPLGGGKFQDKETKRKKCEGEKLYEPKPNKEGTTITILKSGENHDDIETKLKAFCKTQNGGGVVLSGGRDNEKKSDKDSLYEEWKCYEGKDVKKVKNGEEEDDEEDVQEVKDAGGLCILKNDKNKKEEKTVNEPEQFQKTFHDLFYYWVAHMLKDSIYWETQKLDKCLQNGNKKCGKKICNSDCDCFKRWVDQKKEQEWMKIRNHFYTQEIKGFQGELFKLSHDDLLKQVLKEEFYKEKSEDASAQDNQNSLDAEEAKELKQLSKIIESEENQEAGAGANGKKNIMDKLIDYEEKEAQKCLEKRKQTCPPPEESPDRSQTPPASRSDSPRVDQKEEEEEEEEEDDEDEDEVEDTAEGETQAETEQVEDQVNGEGEQPVEDHSDQVEEGTTQDNAEKPCEIVDKLFNNPDNFKEVACQQKYAKNNSRLGWKCIASDTKSVATVKSDASGSICVPPRRRRLYVGHLQKWAEKYNKVAPQVGGGNTKAGESSQSSSGSETPSQPDPKVELRDAFVESAAIETFFLWDRYKKIKEKEKQEEQQRQQENGGRLATLNGDTLSVEQTPENQLKSGIIPNDFLRLMFYTLADYKDILFSGSKDDNTKSSTYNDIISGDKEIAQREKTIKGAISTYFSNSGTTPTPVTQPSGQKTTPKDWWKENAKHIWEGMICALTYKESENGDKTIEKDEQVYEKIFGKDNNDKPGTTGTNTGTTGTPTGTYNDRYKYETVKLDDQSETEAISNDNPTLEEFSKRPTYFRWLHEWGESFCRERKKRLKDIIYECRNIDKAGHHYCSGDGHDCTDKNLRHKNMSADLFCRDCHKQCRKYRKWIDIKFEEFQNQKSIYQAEHGKLKANHNGDNNCCKEIHNRSTAAKFLEALKHCKNNEGDEEKEEDKKNNKIDFGKPLETFRHSKYCETCPFNRVTCNSGRKSGTNGCNVNGNGETWESVFNGIPENGGKTTTITVEMIDRRGPFIKEYLNNSQKSEKSNDLFNASRLFKGLRVQNWKCKFNDQKMNVCHLINFNKDIDLNKYTTFKVFLLYWLEDFLYGYYISKKRKIVEKCTQKGEKACSGDGNSKNDCACVKIWIEQKEKEWDQIKNYYDANFKTDSEHIYSRINSFFEQQLFDSGIKKDKQKVTELRDLERSLGCECAENSKKIKDADKKDIVECIHKYLEKKIGECTSQPSGENEAQCENSSPFEDDDEEDLLLVEDDKIIKQPGFCPPPEEKTEIEGTDDKCEEASSPVVPEQPAKEDGDPAAQPEDDTEKKAPVKPTPTKPQRPRRPRRTLELLDNPPFKTALMSSTIMWSIGIGFAAFTYFFLKKKTKSSVGNLFQILQIPKGDYDIPTLKSSNRYIPYASDRYKGKTYIYMEGDSSGDEKYAFMSDTTDVTSSESEYEELDINDIYVPGSPKYKTLIEVVLEPSKRDTQNDIHNDIPSDIPNTPSDTPPPITDDEWNQLKKDFISNMLQNTQNTEPNILHDNVDNNTHPTMSRHKVDQKPFIMSIHDRNLYIGEEYSYDMSTNSGQNNVYSGIDPTSANHDSYSDKNDPISDNHHPYSGIDLINDVLNGDYDIYDEILKRKENELFGTYHTKKNTSTNSVAKNTNSDPILNQINLFHKWLDRHRYMCAKLKNKEDILNKLKEEWNKENNNNSGKTYNSDNKPSHNHVLNTDVSIQIDMDNPKTKNEFKNMDTTPDKSTMNTMLDDLEKYNEPYYYDFYKDDIYYDVNDDDKASVDHNKMDNNNSDVPTKVQIEMNVINNQELLQNEYPISHM</sequence>
<feature type="compositionally biased region" description="Polar residues" evidence="1">
    <location>
        <begin position="828"/>
        <end position="837"/>
    </location>
</feature>
<accession>A0A8S9VER2</accession>
<dbReference type="InterPro" id="IPR029210">
    <property type="entry name" value="PfEMP1_NTS"/>
</dbReference>
<dbReference type="Pfam" id="PF15447">
    <property type="entry name" value="NTS"/>
    <property type="match status" value="1"/>
</dbReference>
<dbReference type="InterPro" id="IPR042202">
    <property type="entry name" value="Duffy-ag-bd_sf"/>
</dbReference>
<dbReference type="Pfam" id="PF03011">
    <property type="entry name" value="PFEMP"/>
    <property type="match status" value="2"/>
</dbReference>
<dbReference type="SMR" id="A0A8S9VER2"/>
<dbReference type="Pfam" id="PF22672">
    <property type="entry name" value="DBL_C"/>
    <property type="match status" value="2"/>
</dbReference>
<feature type="compositionally biased region" description="Polar residues" evidence="1">
    <location>
        <begin position="1685"/>
        <end position="1702"/>
    </location>
</feature>
<feature type="region of interest" description="Disordered" evidence="1">
    <location>
        <begin position="1719"/>
        <end position="1793"/>
    </location>
</feature>
<feature type="domain" description="Duffy-antigen binding" evidence="3">
    <location>
        <begin position="961"/>
        <end position="1190"/>
    </location>
</feature>